<dbReference type="Proteomes" id="UP000285305">
    <property type="component" value="Unassembled WGS sequence"/>
</dbReference>
<dbReference type="Pfam" id="PF19898">
    <property type="entry name" value="DUF6371"/>
    <property type="match status" value="1"/>
</dbReference>
<dbReference type="RefSeq" id="WP_087375709.1">
    <property type="nucleotide sequence ID" value="NZ_QSHQ01000050.1"/>
</dbReference>
<feature type="domain" description="Zinc beta-ribbon finger putative" evidence="2">
    <location>
        <begin position="4"/>
        <end position="68"/>
    </location>
</feature>
<evidence type="ECO:0000313" key="4">
    <source>
        <dbReference type="Proteomes" id="UP000285305"/>
    </source>
</evidence>
<protein>
    <recommendedName>
        <fullName evidence="5">Toprim domain-containing protein</fullName>
    </recommendedName>
</protein>
<evidence type="ECO:0008006" key="5">
    <source>
        <dbReference type="Google" id="ProtNLM"/>
    </source>
</evidence>
<reference evidence="3 4" key="1">
    <citation type="submission" date="2018-08" db="EMBL/GenBank/DDBJ databases">
        <title>A genome reference for cultivated species of the human gut microbiota.</title>
        <authorList>
            <person name="Zou Y."/>
            <person name="Xue W."/>
            <person name="Luo G."/>
        </authorList>
    </citation>
    <scope>NUCLEOTIDE SEQUENCE [LARGE SCALE GENOMIC DNA]</scope>
    <source>
        <strain evidence="3 4">AM36-9BH</strain>
    </source>
</reference>
<dbReference type="Pfam" id="PF21957">
    <property type="entry name" value="Zn_ribbon_16"/>
    <property type="match status" value="1"/>
</dbReference>
<name>A0A413ZLK8_BACSE</name>
<proteinExistence type="predicted"/>
<dbReference type="NCBIfam" id="NF040506">
    <property type="entry name" value="PG0870_Nterm"/>
    <property type="match status" value="1"/>
</dbReference>
<gene>
    <name evidence="3" type="ORF">DW853_16040</name>
</gene>
<accession>A0A413ZLK8</accession>
<sequence length="361" mass="41961">MSTHRFILEPYKGVSTRHTCPNCHHQRCFSKYIDTEKQIQFPEYVGRCDHEQKCGYHFTPRDYFEQNPSEKEKFAEKENSFRNYAPIKEAQPIATSYIDLDIVNQSLRGYSANKLFQFLSAQFGETETLELMKRYKVGTSKYWDGATVFWQTDNQNKIRTGKIMLYNSETGKRIKEPYNHVTWVHSVLHKGDYNLKQCFFGEHLLPEDKSRPVALVESEKTALIASYYLPQFLWIASGGKNGCFNANSLSVLVGRSVVLFPDLGATDYWQSKIGLMKSYGIEVRMFDYMETNATENERKEGYDIADYLLKVKPDEAILQQMIKRNPVLKTLIDIFDLKLISIQKDTPLPKVSQPKKRGFRL</sequence>
<comment type="caution">
    <text evidence="3">The sequence shown here is derived from an EMBL/GenBank/DDBJ whole genome shotgun (WGS) entry which is preliminary data.</text>
</comment>
<dbReference type="EMBL" id="QSHQ01000050">
    <property type="protein sequence ID" value="RHC25593.1"/>
    <property type="molecule type" value="Genomic_DNA"/>
</dbReference>
<dbReference type="InterPro" id="IPR045951">
    <property type="entry name" value="DUF6371"/>
</dbReference>
<feature type="domain" description="DUF6371" evidence="1">
    <location>
        <begin position="113"/>
        <end position="263"/>
    </location>
</feature>
<dbReference type="InterPro" id="IPR047731">
    <property type="entry name" value="Zinc_ribbon_put"/>
</dbReference>
<evidence type="ECO:0000313" key="3">
    <source>
        <dbReference type="EMBL" id="RHC25593.1"/>
    </source>
</evidence>
<dbReference type="AlphaFoldDB" id="A0A413ZLK8"/>
<evidence type="ECO:0000259" key="2">
    <source>
        <dbReference type="Pfam" id="PF21957"/>
    </source>
</evidence>
<evidence type="ECO:0000259" key="1">
    <source>
        <dbReference type="Pfam" id="PF19898"/>
    </source>
</evidence>
<organism evidence="3 4">
    <name type="scientific">Bacteroides stercoris</name>
    <dbReference type="NCBI Taxonomy" id="46506"/>
    <lineage>
        <taxon>Bacteria</taxon>
        <taxon>Pseudomonadati</taxon>
        <taxon>Bacteroidota</taxon>
        <taxon>Bacteroidia</taxon>
        <taxon>Bacteroidales</taxon>
        <taxon>Bacteroidaceae</taxon>
        <taxon>Bacteroides</taxon>
    </lineage>
</organism>